<dbReference type="PROSITE" id="PS51741">
    <property type="entry name" value="F_BAR"/>
    <property type="match status" value="1"/>
</dbReference>
<dbReference type="InterPro" id="IPR001452">
    <property type="entry name" value="SH3_domain"/>
</dbReference>
<keyword evidence="2" id="KW-0479">Metal-binding</keyword>
<dbReference type="PANTHER" id="PTHR15735:SF21">
    <property type="entry name" value="PROTEIN NERVOUS WRECK"/>
    <property type="match status" value="1"/>
</dbReference>
<dbReference type="PROSITE" id="PS50002">
    <property type="entry name" value="SH3"/>
    <property type="match status" value="2"/>
</dbReference>
<dbReference type="GO" id="GO:0030833">
    <property type="term" value="P:regulation of actin filament polymerization"/>
    <property type="evidence" value="ECO:0007669"/>
    <property type="project" value="TreeGrafter"/>
</dbReference>
<dbReference type="FunFam" id="3.30.60.20:FF:000040">
    <property type="entry name" value="Actin polymerization protein Bzz1"/>
    <property type="match status" value="1"/>
</dbReference>
<dbReference type="SMART" id="SM00109">
    <property type="entry name" value="C1"/>
    <property type="match status" value="1"/>
</dbReference>
<dbReference type="FunFam" id="1.20.1270.60:FF:000060">
    <property type="entry name" value="Actin polymerization protein Bzz1"/>
    <property type="match status" value="1"/>
</dbReference>
<dbReference type="GO" id="GO:0046872">
    <property type="term" value="F:metal ion binding"/>
    <property type="evidence" value="ECO:0007669"/>
    <property type="project" value="UniProtKB-KW"/>
</dbReference>
<dbReference type="SMART" id="SM00055">
    <property type="entry name" value="FCH"/>
    <property type="match status" value="1"/>
</dbReference>
<dbReference type="Gene3D" id="1.20.1270.60">
    <property type="entry name" value="Arfaptin homology (AH) domain/BAR domain"/>
    <property type="match status" value="1"/>
</dbReference>
<dbReference type="Pfam" id="PF00130">
    <property type="entry name" value="C1_1"/>
    <property type="match status" value="1"/>
</dbReference>
<evidence type="ECO:0000259" key="13">
    <source>
        <dbReference type="PROSITE" id="PS50081"/>
    </source>
</evidence>
<feature type="region of interest" description="Disordered" evidence="11">
    <location>
        <begin position="433"/>
        <end position="516"/>
    </location>
</feature>
<evidence type="ECO:0000256" key="4">
    <source>
        <dbReference type="ARBA" id="ARBA00023054"/>
    </source>
</evidence>
<dbReference type="InterPro" id="IPR036028">
    <property type="entry name" value="SH3-like_dom_sf"/>
</dbReference>
<dbReference type="SUPFAM" id="SSF103657">
    <property type="entry name" value="BAR/IMD domain-like"/>
    <property type="match status" value="1"/>
</dbReference>
<dbReference type="Pfam" id="PF00611">
    <property type="entry name" value="FCH"/>
    <property type="match status" value="1"/>
</dbReference>
<feature type="compositionally biased region" description="Polar residues" evidence="11">
    <location>
        <begin position="480"/>
        <end position="510"/>
    </location>
</feature>
<dbReference type="GO" id="GO:0045010">
    <property type="term" value="P:actin nucleation"/>
    <property type="evidence" value="ECO:0007669"/>
    <property type="project" value="UniProtKB-ARBA"/>
</dbReference>
<sequence>MAEVQIQAQFGAELKDGFKPTNAWISQGVAWLDEIQQFYRERSVIEKEYSQKLSALAKKYFEKKAKRSSTVSVGDTPSVTPGSLESASMTTWAVQLTTLEGRAAEHDKLANGLINNLAEPLKNLMSRYEELRKQHAEYAAKLEKERDSGYGDLKKAKGKYDTSCQEVENKRKKTESSFDYNKTKAQTAYQQQMGEMRNIKNTYLISINVTNKQKERYYHEYVPELLDSLQALSESKTGSLNNLWSRAATIENETMTNSSQLLQHLSAEIPRNNPALDSMMFVRHNAVQWQDPPDFGFEPSPVWLDDEAMASDPASKTFLMNILTKSKGSLAGLKTECDARRREVEGAKRVRQAIRDGKDKRDEIEVVRAQFYNQELLHEAERRKTTAEVETFKIPTNCDLCGDRIWGLSAKGLSCELCGFTCHTKCELKVPADCPGELNKEDRKKMKTERQAAAQARSAGPDSSDHPNGGGGTGHPGLQRSDTMGSMNTLSSGYAASAQRSVSGMTNRSSMADEPPAVVAPAAKPTIRAHRIVAPPPTAFVTSPTSNGDADDQPQGKMLYAYTATNPGESSVGEGVTFTLLEPDDGSGWIKILPSSSSTSGLVPASYTEMLPTPSSSTTLPPRPVSTASGSTTSLAGSDSGSAAPKKKQGPAVAPRRGAKKTLRHVEALYTYEAAGPGETGMQAGERMVLMQADQGDGWCEVEGLAGKGVVPAGWVREV</sequence>
<gene>
    <name evidence="15" type="primary">bzz1</name>
    <name evidence="15" type="ORF">LTR09_007201</name>
</gene>
<accession>A0AAJ0G7W2</accession>
<dbReference type="SUPFAM" id="SSF57889">
    <property type="entry name" value="Cysteine-rich domain"/>
    <property type="match status" value="1"/>
</dbReference>
<evidence type="ECO:0000259" key="14">
    <source>
        <dbReference type="PROSITE" id="PS51741"/>
    </source>
</evidence>
<dbReference type="InterPro" id="IPR002219">
    <property type="entry name" value="PKC_DAG/PE"/>
</dbReference>
<dbReference type="SMART" id="SM00326">
    <property type="entry name" value="SH3"/>
    <property type="match status" value="2"/>
</dbReference>
<feature type="coiled-coil region" evidence="10">
    <location>
        <begin position="114"/>
        <end position="148"/>
    </location>
</feature>
<dbReference type="InterPro" id="IPR001060">
    <property type="entry name" value="FCH_dom"/>
</dbReference>
<reference evidence="15" key="1">
    <citation type="submission" date="2023-04" db="EMBL/GenBank/DDBJ databases">
        <title>Black Yeasts Isolated from many extreme environments.</title>
        <authorList>
            <person name="Coleine C."/>
            <person name="Stajich J.E."/>
            <person name="Selbmann L."/>
        </authorList>
    </citation>
    <scope>NUCLEOTIDE SEQUENCE</scope>
    <source>
        <strain evidence="15">CCFEE 5312</strain>
    </source>
</reference>
<evidence type="ECO:0000256" key="11">
    <source>
        <dbReference type="SAM" id="MobiDB-lite"/>
    </source>
</evidence>
<dbReference type="SUPFAM" id="SSF50044">
    <property type="entry name" value="SH3-domain"/>
    <property type="match status" value="2"/>
</dbReference>
<feature type="compositionally biased region" description="Low complexity" evidence="11">
    <location>
        <begin position="612"/>
        <end position="644"/>
    </location>
</feature>
<evidence type="ECO:0000259" key="12">
    <source>
        <dbReference type="PROSITE" id="PS50002"/>
    </source>
</evidence>
<dbReference type="InterPro" id="IPR031160">
    <property type="entry name" value="F_BAR_dom"/>
</dbReference>
<evidence type="ECO:0000256" key="7">
    <source>
        <dbReference type="ARBA" id="ARBA00074946"/>
    </source>
</evidence>
<feature type="region of interest" description="Disordered" evidence="11">
    <location>
        <begin position="595"/>
        <end position="660"/>
    </location>
</feature>
<protein>
    <recommendedName>
        <fullName evidence="7">Protein BZZ1</fullName>
    </recommendedName>
</protein>
<comment type="function">
    <text evidence="5">Plays a role in endocytosis and trafficking to the vacuole. Functions with type I myosins to restore polarity of the actin cytoskeleton after NaCl stress.</text>
</comment>
<feature type="domain" description="Phorbol-ester/DAG-type" evidence="13">
    <location>
        <begin position="384"/>
        <end position="434"/>
    </location>
</feature>
<dbReference type="Gene3D" id="3.30.60.20">
    <property type="match status" value="1"/>
</dbReference>
<evidence type="ECO:0000313" key="15">
    <source>
        <dbReference type="EMBL" id="KAK3051546.1"/>
    </source>
</evidence>
<evidence type="ECO:0000256" key="1">
    <source>
        <dbReference type="ARBA" id="ARBA00022443"/>
    </source>
</evidence>
<dbReference type="InterPro" id="IPR027267">
    <property type="entry name" value="AH/BAR_dom_sf"/>
</dbReference>
<organism evidence="15 16">
    <name type="scientific">Extremus antarcticus</name>
    <dbReference type="NCBI Taxonomy" id="702011"/>
    <lineage>
        <taxon>Eukaryota</taxon>
        <taxon>Fungi</taxon>
        <taxon>Dikarya</taxon>
        <taxon>Ascomycota</taxon>
        <taxon>Pezizomycotina</taxon>
        <taxon>Dothideomycetes</taxon>
        <taxon>Dothideomycetidae</taxon>
        <taxon>Mycosphaerellales</taxon>
        <taxon>Extremaceae</taxon>
        <taxon>Extremus</taxon>
    </lineage>
</organism>
<dbReference type="AlphaFoldDB" id="A0AAJ0G7W2"/>
<name>A0AAJ0G7W2_9PEZI</name>
<evidence type="ECO:0000256" key="9">
    <source>
        <dbReference type="PROSITE-ProRule" id="PRU01077"/>
    </source>
</evidence>
<dbReference type="EMBL" id="JAWDJX010000025">
    <property type="protein sequence ID" value="KAK3051546.1"/>
    <property type="molecule type" value="Genomic_DNA"/>
</dbReference>
<evidence type="ECO:0000256" key="5">
    <source>
        <dbReference type="ARBA" id="ARBA00054085"/>
    </source>
</evidence>
<proteinExistence type="inferred from homology"/>
<keyword evidence="1 8" id="KW-0728">SH3 domain</keyword>
<dbReference type="GO" id="GO:0030864">
    <property type="term" value="C:cortical actin cytoskeleton"/>
    <property type="evidence" value="ECO:0007669"/>
    <property type="project" value="UniProtKB-ARBA"/>
</dbReference>
<keyword evidence="16" id="KW-1185">Reference proteome</keyword>
<dbReference type="InterPro" id="IPR046349">
    <property type="entry name" value="C1-like_sf"/>
</dbReference>
<dbReference type="InterPro" id="IPR035459">
    <property type="entry name" value="Bzz1_SH3_1"/>
</dbReference>
<dbReference type="Gene3D" id="2.30.30.40">
    <property type="entry name" value="SH3 Domains"/>
    <property type="match status" value="2"/>
</dbReference>
<feature type="domain" description="SH3" evidence="12">
    <location>
        <begin position="551"/>
        <end position="613"/>
    </location>
</feature>
<dbReference type="CDD" id="cd11912">
    <property type="entry name" value="SH3_Bzz1_1"/>
    <property type="match status" value="1"/>
</dbReference>
<evidence type="ECO:0000256" key="2">
    <source>
        <dbReference type="ARBA" id="ARBA00022723"/>
    </source>
</evidence>
<dbReference type="PANTHER" id="PTHR15735">
    <property type="entry name" value="FCH AND DOUBLE SH3 DOMAINS PROTEIN"/>
    <property type="match status" value="1"/>
</dbReference>
<dbReference type="Proteomes" id="UP001271007">
    <property type="component" value="Unassembled WGS sequence"/>
</dbReference>
<evidence type="ECO:0000256" key="3">
    <source>
        <dbReference type="ARBA" id="ARBA00022833"/>
    </source>
</evidence>
<dbReference type="PROSITE" id="PS50081">
    <property type="entry name" value="ZF_DAG_PE_2"/>
    <property type="match status" value="1"/>
</dbReference>
<comment type="caution">
    <text evidence="15">The sequence shown here is derived from an EMBL/GenBank/DDBJ whole genome shotgun (WGS) entry which is preliminary data.</text>
</comment>
<evidence type="ECO:0000256" key="6">
    <source>
        <dbReference type="ARBA" id="ARBA00061387"/>
    </source>
</evidence>
<feature type="domain" description="SH3" evidence="12">
    <location>
        <begin position="661"/>
        <end position="719"/>
    </location>
</feature>
<feature type="domain" description="F-BAR" evidence="14">
    <location>
        <begin position="8"/>
        <end position="277"/>
    </location>
</feature>
<evidence type="ECO:0000313" key="16">
    <source>
        <dbReference type="Proteomes" id="UP001271007"/>
    </source>
</evidence>
<dbReference type="CDD" id="cd20824">
    <property type="entry name" value="C1_SpBZZ1-like"/>
    <property type="match status" value="1"/>
</dbReference>
<evidence type="ECO:0000256" key="8">
    <source>
        <dbReference type="PROSITE-ProRule" id="PRU00192"/>
    </source>
</evidence>
<evidence type="ECO:0000256" key="10">
    <source>
        <dbReference type="SAM" id="Coils"/>
    </source>
</evidence>
<keyword evidence="4 9" id="KW-0175">Coiled coil</keyword>
<keyword evidence="3" id="KW-0862">Zinc</keyword>
<comment type="similarity">
    <text evidence="6">Belongs to the BZZ1 family.</text>
</comment>
<feature type="compositionally biased region" description="Basic and acidic residues" evidence="11">
    <location>
        <begin position="438"/>
        <end position="450"/>
    </location>
</feature>